<proteinExistence type="predicted"/>
<dbReference type="Gene3D" id="3.40.50.1580">
    <property type="entry name" value="Nucleoside phosphorylase domain"/>
    <property type="match status" value="1"/>
</dbReference>
<dbReference type="PANTHER" id="PTHR46832">
    <property type="entry name" value="5'-METHYLTHIOADENOSINE/S-ADENOSYLHOMOCYSTEINE NUCLEOSIDASE"/>
    <property type="match status" value="1"/>
</dbReference>
<dbReference type="Proteomes" id="UP000305511">
    <property type="component" value="Unassembled WGS sequence"/>
</dbReference>
<sequence length="218" mass="24959">MKLGVIAAMDLELQKLLEYFPPQRKIQLAKNTFYIYEQKTSQVIMVCAGQGKTNATLYSQILIDSFQIEQLINIGICGCLNEKLQLFEMVLGEEYCHYDIRERQSINKFPYQLYYKGDKGMLAELQHLDEKIKCVRFGTGEGFVCDTTEKRNLIEQFSIDCVDMESAAIAQCCFLNDCAFVSIRIICDRADANAVKVTEDTQIQAMEKVFELVCAYIN</sequence>
<dbReference type="InterPro" id="IPR035994">
    <property type="entry name" value="Nucleoside_phosphorylase_sf"/>
</dbReference>
<dbReference type="PANTHER" id="PTHR46832:SF1">
    <property type="entry name" value="5'-METHYLTHIOADENOSINE_S-ADENOSYLHOMOCYSTEINE NUCLEOSIDASE"/>
    <property type="match status" value="1"/>
</dbReference>
<evidence type="ECO:0000313" key="2">
    <source>
        <dbReference type="Proteomes" id="UP000305511"/>
    </source>
</evidence>
<dbReference type="CDD" id="cd09008">
    <property type="entry name" value="MTAN"/>
    <property type="match status" value="1"/>
</dbReference>
<name>A0A449FG67_ENTFL</name>
<dbReference type="GO" id="GO:0019284">
    <property type="term" value="P:L-methionine salvage from S-adenosylmethionine"/>
    <property type="evidence" value="ECO:0007669"/>
    <property type="project" value="TreeGrafter"/>
</dbReference>
<organism evidence="1 2">
    <name type="scientific">Enterococcus faecalis</name>
    <name type="common">Streptococcus faecalis</name>
    <dbReference type="NCBI Taxonomy" id="1351"/>
    <lineage>
        <taxon>Bacteria</taxon>
        <taxon>Bacillati</taxon>
        <taxon>Bacillota</taxon>
        <taxon>Bacilli</taxon>
        <taxon>Lactobacillales</taxon>
        <taxon>Enterococcaceae</taxon>
        <taxon>Enterococcus</taxon>
    </lineage>
</organism>
<protein>
    <submittedName>
        <fullName evidence="1">Phosphorylase</fullName>
    </submittedName>
</protein>
<accession>A0A449FG67</accession>
<dbReference type="InterPro" id="IPR000845">
    <property type="entry name" value="Nucleoside_phosphorylase_d"/>
</dbReference>
<dbReference type="EMBL" id="SIYF01000830">
    <property type="protein sequence ID" value="TKK54055.1"/>
    <property type="molecule type" value="Genomic_DNA"/>
</dbReference>
<dbReference type="GO" id="GO:0005829">
    <property type="term" value="C:cytosol"/>
    <property type="evidence" value="ECO:0007669"/>
    <property type="project" value="TreeGrafter"/>
</dbReference>
<reference evidence="1 2" key="1">
    <citation type="submission" date="2019-02" db="EMBL/GenBank/DDBJ databases">
        <title>Bacteria dissemination in different level of health care in South Africa: the effectiveness of infections prevention and control.</title>
        <authorList>
            <person name="Shobo C."/>
            <person name="Amoako D.G."/>
            <person name="Allam M."/>
            <person name="Ismail A."/>
            <person name="Bester L.A."/>
            <person name="Essack S.Y."/>
        </authorList>
    </citation>
    <scope>NUCLEOTIDE SEQUENCE [LARGE SCALE GENOMIC DNA]</scope>
    <source>
        <strain evidence="1 2">2SIL2</strain>
    </source>
</reference>
<dbReference type="GO" id="GO:0008930">
    <property type="term" value="F:methylthioadenosine nucleosidase activity"/>
    <property type="evidence" value="ECO:0007669"/>
    <property type="project" value="TreeGrafter"/>
</dbReference>
<gene>
    <name evidence="1" type="ORF">EY666_20160</name>
</gene>
<evidence type="ECO:0000313" key="1">
    <source>
        <dbReference type="EMBL" id="TKK54055.1"/>
    </source>
</evidence>
<comment type="caution">
    <text evidence="1">The sequence shown here is derived from an EMBL/GenBank/DDBJ whole genome shotgun (WGS) entry which is preliminary data.</text>
</comment>
<dbReference type="Pfam" id="PF01048">
    <property type="entry name" value="PNP_UDP_1"/>
    <property type="match status" value="1"/>
</dbReference>
<dbReference type="AlphaFoldDB" id="A0A449FG67"/>
<dbReference type="GO" id="GO:0008782">
    <property type="term" value="F:adenosylhomocysteine nucleosidase activity"/>
    <property type="evidence" value="ECO:0007669"/>
    <property type="project" value="TreeGrafter"/>
</dbReference>
<dbReference type="RefSeq" id="WP_002369863.1">
    <property type="nucleotide sequence ID" value="NZ_AP026721.1"/>
</dbReference>
<dbReference type="SUPFAM" id="SSF53167">
    <property type="entry name" value="Purine and uridine phosphorylases"/>
    <property type="match status" value="1"/>
</dbReference>
<dbReference type="GO" id="GO:0009116">
    <property type="term" value="P:nucleoside metabolic process"/>
    <property type="evidence" value="ECO:0007669"/>
    <property type="project" value="InterPro"/>
</dbReference>